<proteinExistence type="predicted"/>
<keyword evidence="3" id="KW-1185">Reference proteome</keyword>
<feature type="signal peptide" evidence="1">
    <location>
        <begin position="1"/>
        <end position="26"/>
    </location>
</feature>
<dbReference type="EMBL" id="CP078073">
    <property type="protein sequence ID" value="QXL88856.1"/>
    <property type="molecule type" value="Genomic_DNA"/>
</dbReference>
<keyword evidence="1" id="KW-0732">Signal</keyword>
<dbReference type="AlphaFoldDB" id="A0A975TX56"/>
<organism evidence="2">
    <name type="scientific">Gymnodinialimonas phycosphaerae</name>
    <dbReference type="NCBI Taxonomy" id="2841589"/>
    <lineage>
        <taxon>Bacteria</taxon>
        <taxon>Pseudomonadati</taxon>
        <taxon>Pseudomonadota</taxon>
        <taxon>Alphaproteobacteria</taxon>
        <taxon>Rhodobacterales</taxon>
        <taxon>Paracoccaceae</taxon>
        <taxon>Gymnodinialimonas</taxon>
    </lineage>
</organism>
<evidence type="ECO:0000313" key="2">
    <source>
        <dbReference type="EMBL" id="QXL88856.1"/>
    </source>
</evidence>
<protein>
    <submittedName>
        <fullName evidence="2">Uncharacterized protein</fullName>
    </submittedName>
</protein>
<dbReference type="EMBL" id="JAIMBW010000001">
    <property type="protein sequence ID" value="MBY4892095.1"/>
    <property type="molecule type" value="Genomic_DNA"/>
</dbReference>
<feature type="chain" id="PRO_5037722842" evidence="1">
    <location>
        <begin position="27"/>
        <end position="90"/>
    </location>
</feature>
<evidence type="ECO:0000313" key="3">
    <source>
        <dbReference type="Proteomes" id="UP000693972"/>
    </source>
</evidence>
<name>A0A975TX56_9RHOB</name>
<reference evidence="2 3" key="1">
    <citation type="submission" date="2021-07" db="EMBL/GenBank/DDBJ databases">
        <title>Karlodiniumbacter phycospheric gen. nov., sp. nov., a phycosphere bacterium isolated from karlodinium veneficum.</title>
        <authorList>
            <person name="Peng Y."/>
            <person name="Jiang L."/>
            <person name="Lee J."/>
        </authorList>
    </citation>
    <scope>NUCLEOTIDE SEQUENCE</scope>
    <source>
        <strain evidence="2 3">N5</strain>
    </source>
</reference>
<accession>A0A975TX56</accession>
<evidence type="ECO:0000256" key="1">
    <source>
        <dbReference type="SAM" id="SignalP"/>
    </source>
</evidence>
<sequence length="90" mass="8806">MTRLTRKSFATLTALGLSSAALPAAAQSAMTPAQCDAMMMAGTQNYSASAVAGCTSYFQTLARNATAPGTFSASSTGGVIVSVSTSGSGG</sequence>
<dbReference type="Proteomes" id="UP000693972">
    <property type="component" value="Unassembled WGS sequence"/>
</dbReference>
<gene>
    <name evidence="2" type="ORF">KUL25_04885</name>
</gene>
<dbReference type="RefSeq" id="WP_257891917.1">
    <property type="nucleotide sequence ID" value="NZ_JAIMBW010000001.1"/>
</dbReference>